<evidence type="ECO:0000256" key="2">
    <source>
        <dbReference type="ARBA" id="ARBA00022679"/>
    </source>
</evidence>
<dbReference type="GO" id="GO:0008168">
    <property type="term" value="F:methyltransferase activity"/>
    <property type="evidence" value="ECO:0007669"/>
    <property type="project" value="UniProtKB-KW"/>
</dbReference>
<evidence type="ECO:0000313" key="4">
    <source>
        <dbReference type="Proteomes" id="UP001197626"/>
    </source>
</evidence>
<dbReference type="PANTHER" id="PTHR43619">
    <property type="entry name" value="S-ADENOSYL-L-METHIONINE-DEPENDENT METHYLTRANSFERASE YKTD-RELATED"/>
    <property type="match status" value="1"/>
</dbReference>
<evidence type="ECO:0000313" key="3">
    <source>
        <dbReference type="EMBL" id="UEX90334.1"/>
    </source>
</evidence>
<sequence>MTLLNGIPESMLIPLAYRATETNEKSPIIADLHSQKIFKEIDYPFENISNSWPTQVGISVRTYLLDQQVSQFLKQSSKPLIINIGCGLDTRRTRLELNDIPWIDLDVPEVIDIRKQFFSETSTYKMIPESMLDDTWMDDVQKFEFYQHNMEMLIIFEGVLMYFDAQTITQLLNKIVSRLKYQKLTFAIEFCSKLIAKNTHRHKAVSQLESKPQFKYGYNRLAEVMNILPLGLSIETEYNYFDYFTDRWRLFGKCRHIPYLKNRLNNKIVILQHSAPVENKIS</sequence>
<protein>
    <submittedName>
        <fullName evidence="3">Class I SAM-dependent methyltransferase</fullName>
        <ecNumber evidence="3">2.1.1.-</ecNumber>
    </submittedName>
</protein>
<dbReference type="GO" id="GO:0032259">
    <property type="term" value="P:methylation"/>
    <property type="evidence" value="ECO:0007669"/>
    <property type="project" value="UniProtKB-KW"/>
</dbReference>
<reference evidence="3 4" key="1">
    <citation type="journal article" date="2022" name="Pathogens">
        <title>Staphylococcus ratti sp. nov. Isolated from a Lab Rat.</title>
        <authorList>
            <person name="Kovarovic V."/>
            <person name="Sedlacek I."/>
            <person name="Petras P."/>
            <person name="Kralova S."/>
            <person name="Maslanova I."/>
            <person name="Svec P."/>
            <person name="Neumann-Schaal M."/>
            <person name="Botka T."/>
            <person name="Gelbicova T."/>
            <person name="Stankova E."/>
            <person name="Doskar J."/>
            <person name="Pantucek R."/>
        </authorList>
    </citation>
    <scope>NUCLEOTIDE SEQUENCE [LARGE SCALE GENOMIC DNA]</scope>
    <source>
        <strain evidence="3 4">CCM 9025</strain>
    </source>
</reference>
<keyword evidence="4" id="KW-1185">Reference proteome</keyword>
<proteinExistence type="predicted"/>
<dbReference type="Pfam" id="PF04072">
    <property type="entry name" value="LCM"/>
    <property type="match status" value="1"/>
</dbReference>
<dbReference type="EC" id="2.1.1.-" evidence="3"/>
<dbReference type="InterPro" id="IPR007213">
    <property type="entry name" value="Ppm1/Ppm2/Tcmp"/>
</dbReference>
<dbReference type="InterPro" id="IPR016874">
    <property type="entry name" value="TcmP-like"/>
</dbReference>
<name>A0ABY3PDL3_9STAP</name>
<dbReference type="EMBL" id="CP086654">
    <property type="protein sequence ID" value="UEX90334.1"/>
    <property type="molecule type" value="Genomic_DNA"/>
</dbReference>
<dbReference type="Gene3D" id="3.40.50.150">
    <property type="entry name" value="Vaccinia Virus protein VP39"/>
    <property type="match status" value="1"/>
</dbReference>
<dbReference type="InterPro" id="IPR029063">
    <property type="entry name" value="SAM-dependent_MTases_sf"/>
</dbReference>
<organism evidence="3 4">
    <name type="scientific">Staphylococcus ratti</name>
    <dbReference type="NCBI Taxonomy" id="2892440"/>
    <lineage>
        <taxon>Bacteria</taxon>
        <taxon>Bacillati</taxon>
        <taxon>Bacillota</taxon>
        <taxon>Bacilli</taxon>
        <taxon>Bacillales</taxon>
        <taxon>Staphylococcaceae</taxon>
        <taxon>Staphylococcus</taxon>
    </lineage>
</organism>
<dbReference type="RefSeq" id="WP_229292830.1">
    <property type="nucleotide sequence ID" value="NZ_CP086654.1"/>
</dbReference>
<evidence type="ECO:0000256" key="1">
    <source>
        <dbReference type="ARBA" id="ARBA00022603"/>
    </source>
</evidence>
<accession>A0ABY3PDL3</accession>
<keyword evidence="2 3" id="KW-0808">Transferase</keyword>
<gene>
    <name evidence="3" type="ORF">LN051_01295</name>
</gene>
<dbReference type="SUPFAM" id="SSF53335">
    <property type="entry name" value="S-adenosyl-L-methionine-dependent methyltransferases"/>
    <property type="match status" value="1"/>
</dbReference>
<dbReference type="PANTHER" id="PTHR43619:SF2">
    <property type="entry name" value="S-ADENOSYL-L-METHIONINE-DEPENDENT METHYLTRANSFERASES SUPERFAMILY PROTEIN"/>
    <property type="match status" value="1"/>
</dbReference>
<dbReference type="Proteomes" id="UP001197626">
    <property type="component" value="Chromosome"/>
</dbReference>
<dbReference type="PIRSF" id="PIRSF028177">
    <property type="entry name" value="Polyketide_synth_Omtfrase_TcmP"/>
    <property type="match status" value="1"/>
</dbReference>
<keyword evidence="1 3" id="KW-0489">Methyltransferase</keyword>